<dbReference type="PROSITE" id="PS01359">
    <property type="entry name" value="ZF_PHD_1"/>
    <property type="match status" value="1"/>
</dbReference>
<dbReference type="PROSITE" id="PS00027">
    <property type="entry name" value="HOMEOBOX_1"/>
    <property type="match status" value="2"/>
</dbReference>
<feature type="region of interest" description="Disordered" evidence="14">
    <location>
        <begin position="360"/>
        <end position="385"/>
    </location>
</feature>
<gene>
    <name evidence="17" type="ORF">Cni_G08358</name>
</gene>
<dbReference type="AlphaFoldDB" id="A0AAQ3K0C1"/>
<evidence type="ECO:0000256" key="6">
    <source>
        <dbReference type="ARBA" id="ARBA00023015"/>
    </source>
</evidence>
<evidence type="ECO:0000256" key="7">
    <source>
        <dbReference type="ARBA" id="ARBA00023125"/>
    </source>
</evidence>
<evidence type="ECO:0000256" key="11">
    <source>
        <dbReference type="PROSITE-ProRule" id="PRU00108"/>
    </source>
</evidence>
<comment type="subcellular location">
    <subcellularLocation>
        <location evidence="1 11 13">Nucleus</location>
    </subcellularLocation>
</comment>
<feature type="compositionally biased region" description="Polar residues" evidence="14">
    <location>
        <begin position="552"/>
        <end position="573"/>
    </location>
</feature>
<feature type="compositionally biased region" description="Acidic residues" evidence="14">
    <location>
        <begin position="292"/>
        <end position="301"/>
    </location>
</feature>
<evidence type="ECO:0000313" key="17">
    <source>
        <dbReference type="EMBL" id="WOK99646.1"/>
    </source>
</evidence>
<feature type="domain" description="PHD-type" evidence="15">
    <location>
        <begin position="108"/>
        <end position="166"/>
    </location>
</feature>
<dbReference type="InterPro" id="IPR013083">
    <property type="entry name" value="Znf_RING/FYVE/PHD"/>
</dbReference>
<keyword evidence="10 11" id="KW-0539">Nucleus</keyword>
<dbReference type="GO" id="GO:0045814">
    <property type="term" value="P:negative regulation of gene expression, epigenetic"/>
    <property type="evidence" value="ECO:0007669"/>
    <property type="project" value="TreeGrafter"/>
</dbReference>
<evidence type="ECO:0000256" key="9">
    <source>
        <dbReference type="ARBA" id="ARBA00023163"/>
    </source>
</evidence>
<evidence type="ECO:0000259" key="16">
    <source>
        <dbReference type="PROSITE" id="PS50071"/>
    </source>
</evidence>
<keyword evidence="5" id="KW-0862">Zinc</keyword>
<dbReference type="InterPro" id="IPR019787">
    <property type="entry name" value="Znf_PHD-finger"/>
</dbReference>
<evidence type="ECO:0000256" key="13">
    <source>
        <dbReference type="RuleBase" id="RU000682"/>
    </source>
</evidence>
<keyword evidence="3" id="KW-0479">Metal-binding</keyword>
<feature type="region of interest" description="Disordered" evidence="14">
    <location>
        <begin position="201"/>
        <end position="301"/>
    </location>
</feature>
<dbReference type="CDD" id="cd00086">
    <property type="entry name" value="homeodomain"/>
    <property type="match status" value="2"/>
</dbReference>
<feature type="DNA-binding region" description="Homeobox" evidence="11">
    <location>
        <begin position="452"/>
        <end position="505"/>
    </location>
</feature>
<evidence type="ECO:0000256" key="12">
    <source>
        <dbReference type="PROSITE-ProRule" id="PRU00146"/>
    </source>
</evidence>
<dbReference type="InterPro" id="IPR009057">
    <property type="entry name" value="Homeodomain-like_sf"/>
</dbReference>
<evidence type="ECO:0000256" key="4">
    <source>
        <dbReference type="ARBA" id="ARBA00022771"/>
    </source>
</evidence>
<organism evidence="17 18">
    <name type="scientific">Canna indica</name>
    <name type="common">Indian-shot</name>
    <dbReference type="NCBI Taxonomy" id="4628"/>
    <lineage>
        <taxon>Eukaryota</taxon>
        <taxon>Viridiplantae</taxon>
        <taxon>Streptophyta</taxon>
        <taxon>Embryophyta</taxon>
        <taxon>Tracheophyta</taxon>
        <taxon>Spermatophyta</taxon>
        <taxon>Magnoliopsida</taxon>
        <taxon>Liliopsida</taxon>
        <taxon>Zingiberales</taxon>
        <taxon>Cannaceae</taxon>
        <taxon>Canna</taxon>
    </lineage>
</organism>
<dbReference type="InterPro" id="IPR001965">
    <property type="entry name" value="Znf_PHD"/>
</dbReference>
<dbReference type="SMART" id="SM00249">
    <property type="entry name" value="PHD"/>
    <property type="match status" value="1"/>
</dbReference>
<keyword evidence="18" id="KW-1185">Reference proteome</keyword>
<evidence type="ECO:0000256" key="14">
    <source>
        <dbReference type="SAM" id="MobiDB-lite"/>
    </source>
</evidence>
<dbReference type="GO" id="GO:0003677">
    <property type="term" value="F:DNA binding"/>
    <property type="evidence" value="ECO:0007669"/>
    <property type="project" value="UniProtKB-UniRule"/>
</dbReference>
<feature type="compositionally biased region" description="Polar residues" evidence="14">
    <location>
        <begin position="526"/>
        <end position="538"/>
    </location>
</feature>
<dbReference type="InterPro" id="IPR017970">
    <property type="entry name" value="Homeobox_CS"/>
</dbReference>
<feature type="region of interest" description="Disordered" evidence="14">
    <location>
        <begin position="507"/>
        <end position="574"/>
    </location>
</feature>
<dbReference type="PANTHER" id="PTHR12628:SF13">
    <property type="entry name" value="HOMEOBOX PROTEIN HAT3.1"/>
    <property type="match status" value="1"/>
</dbReference>
<keyword evidence="9" id="KW-0804">Transcription</keyword>
<dbReference type="InterPro" id="IPR019786">
    <property type="entry name" value="Zinc_finger_PHD-type_CS"/>
</dbReference>
<dbReference type="CDD" id="cd15504">
    <property type="entry name" value="PHD_PRHA_like"/>
    <property type="match status" value="1"/>
</dbReference>
<dbReference type="PANTHER" id="PTHR12628">
    <property type="entry name" value="POLYCOMB-LIKE TRANSCRIPTION FACTOR"/>
    <property type="match status" value="1"/>
</dbReference>
<protein>
    <submittedName>
        <fullName evidence="17">Homeobox protein HOX1A</fullName>
    </submittedName>
</protein>
<proteinExistence type="inferred from homology"/>
<dbReference type="PROSITE" id="PS50071">
    <property type="entry name" value="HOMEOBOX_2"/>
    <property type="match status" value="2"/>
</dbReference>
<reference evidence="17 18" key="1">
    <citation type="submission" date="2023-10" db="EMBL/GenBank/DDBJ databases">
        <title>Chromosome-scale genome assembly provides insights into flower coloration mechanisms of Canna indica.</title>
        <authorList>
            <person name="Li C."/>
        </authorList>
    </citation>
    <scope>NUCLEOTIDE SEQUENCE [LARGE SCALE GENOMIC DNA]</scope>
    <source>
        <tissue evidence="17">Flower</tissue>
    </source>
</reference>
<sequence length="713" mass="79824">MEKPVTEKKRKGNTVMSNEFLLTTKRVRYLLRKINCEQNLIDAYSYEGWKGQSLEKIRPEKELERAKSQILQCKLRIRDTLQHLDSLVSVGRLDGSLFDDDGQIDSNDIFCAKCGSSNDSMVDNDIILCDGNCDRGFHQKCLNPPLPTNEIPPDDEGWLCPACDCKVDCLDLINEFQESDLSIEDTWEKVFPEAAVVANGNKQIDDSNYPTDDSEDFDYNPDAPEVNADDQEEGSSSEESDSTSLSEEDIEPPSYNKFDDLGLPSDDSEDDNYDPECPDSDTNVQNGGSESNESDFSSDSDDFCVELSKSVNVNQSLPSSLSDYKQLDGSDEVRDAMQKISINKCFAFYPYVFEAYGKASSSSSEGGDLSDKATPKKAKNNANKKGSAKLLDAKIQCLHNKGTSSIKGEVMEDHMTEIDMTNVENSPDRTYLNPGEQYAGDENQATLFSRRKFSQKAYQKLQQIFKENQYPNHEMKANLAEELGVTVKRISKWFENARHSFRVFAKGSYPSGASATNSDKKHNRPGTCTPNKGSSQIESCKRNTKPIEENAKNTPANGRIGNRNTRSSKQNARNIPVRKSPKNLKEACGEASFSSSKVGDLSCKATLKKSVNGSNRKDSATNQRIPSIKGKVKDDDMIDIDMTKQHSGDQNRATFSSRKNFCQKENQKLQEIFNENQYPTSETKAVLAEELGVTVKRISKWFENARHTFRNSR</sequence>
<keyword evidence="8 11" id="KW-0371">Homeobox</keyword>
<name>A0AAQ3K0C1_9LILI</name>
<dbReference type="SMART" id="SM00389">
    <property type="entry name" value="HOX"/>
    <property type="match status" value="2"/>
</dbReference>
<dbReference type="Pfam" id="PF00628">
    <property type="entry name" value="PHD"/>
    <property type="match status" value="1"/>
</dbReference>
<dbReference type="GO" id="GO:0003682">
    <property type="term" value="F:chromatin binding"/>
    <property type="evidence" value="ECO:0007669"/>
    <property type="project" value="TreeGrafter"/>
</dbReference>
<evidence type="ECO:0000256" key="5">
    <source>
        <dbReference type="ARBA" id="ARBA00022833"/>
    </source>
</evidence>
<dbReference type="Gene3D" id="1.10.10.60">
    <property type="entry name" value="Homeodomain-like"/>
    <property type="match status" value="2"/>
</dbReference>
<dbReference type="SUPFAM" id="SSF46689">
    <property type="entry name" value="Homeodomain-like"/>
    <property type="match status" value="2"/>
</dbReference>
<dbReference type="GO" id="GO:0000981">
    <property type="term" value="F:DNA-binding transcription factor activity, RNA polymerase II-specific"/>
    <property type="evidence" value="ECO:0007669"/>
    <property type="project" value="InterPro"/>
</dbReference>
<evidence type="ECO:0000259" key="15">
    <source>
        <dbReference type="PROSITE" id="PS50016"/>
    </source>
</evidence>
<keyword evidence="7 11" id="KW-0238">DNA-binding</keyword>
<dbReference type="InterPro" id="IPR011011">
    <property type="entry name" value="Znf_FYVE_PHD"/>
</dbReference>
<dbReference type="SUPFAM" id="SSF57903">
    <property type="entry name" value="FYVE/PHD zinc finger"/>
    <property type="match status" value="1"/>
</dbReference>
<feature type="compositionally biased region" description="Acidic residues" evidence="14">
    <location>
        <begin position="227"/>
        <end position="251"/>
    </location>
</feature>
<keyword evidence="4 12" id="KW-0863">Zinc-finger</keyword>
<dbReference type="Gene3D" id="3.30.40.10">
    <property type="entry name" value="Zinc/RING finger domain, C3HC4 (zinc finger)"/>
    <property type="match status" value="1"/>
</dbReference>
<dbReference type="InterPro" id="IPR045876">
    <property type="entry name" value="PRHA-like_PHD-finger"/>
</dbReference>
<evidence type="ECO:0000256" key="2">
    <source>
        <dbReference type="ARBA" id="ARBA00007427"/>
    </source>
</evidence>
<evidence type="ECO:0000313" key="18">
    <source>
        <dbReference type="Proteomes" id="UP001327560"/>
    </source>
</evidence>
<evidence type="ECO:0000256" key="1">
    <source>
        <dbReference type="ARBA" id="ARBA00004123"/>
    </source>
</evidence>
<keyword evidence="6" id="KW-0805">Transcription regulation</keyword>
<evidence type="ECO:0000256" key="3">
    <source>
        <dbReference type="ARBA" id="ARBA00022723"/>
    </source>
</evidence>
<feature type="DNA-binding region" description="Homeobox" evidence="11">
    <location>
        <begin position="654"/>
        <end position="713"/>
    </location>
</feature>
<dbReference type="PROSITE" id="PS50016">
    <property type="entry name" value="ZF_PHD_2"/>
    <property type="match status" value="1"/>
</dbReference>
<accession>A0AAQ3K0C1</accession>
<dbReference type="FunFam" id="3.30.40.10:FF:000650">
    <property type="entry name" value="Homeobox protein HAT3.1"/>
    <property type="match status" value="1"/>
</dbReference>
<evidence type="ECO:0000256" key="10">
    <source>
        <dbReference type="ARBA" id="ARBA00023242"/>
    </source>
</evidence>
<feature type="compositionally biased region" description="Acidic residues" evidence="14">
    <location>
        <begin position="266"/>
        <end position="279"/>
    </location>
</feature>
<dbReference type="EMBL" id="CP136891">
    <property type="protein sequence ID" value="WOK99646.1"/>
    <property type="molecule type" value="Genomic_DNA"/>
</dbReference>
<comment type="similarity">
    <text evidence="2">Belongs to the PHD-associated homeobox family.</text>
</comment>
<feature type="domain" description="Homeobox" evidence="16">
    <location>
        <begin position="652"/>
        <end position="712"/>
    </location>
</feature>
<feature type="domain" description="Homeobox" evidence="16">
    <location>
        <begin position="450"/>
        <end position="504"/>
    </location>
</feature>
<dbReference type="GO" id="GO:0005634">
    <property type="term" value="C:nucleus"/>
    <property type="evidence" value="ECO:0007669"/>
    <property type="project" value="UniProtKB-SubCell"/>
</dbReference>
<dbReference type="Proteomes" id="UP001327560">
    <property type="component" value="Chromosome 2"/>
</dbReference>
<feature type="compositionally biased region" description="Polar residues" evidence="14">
    <location>
        <begin position="201"/>
        <end position="211"/>
    </location>
</feature>
<dbReference type="InterPro" id="IPR001356">
    <property type="entry name" value="HD"/>
</dbReference>
<dbReference type="GO" id="GO:0008270">
    <property type="term" value="F:zinc ion binding"/>
    <property type="evidence" value="ECO:0007669"/>
    <property type="project" value="UniProtKB-KW"/>
</dbReference>
<feature type="compositionally biased region" description="Basic and acidic residues" evidence="14">
    <location>
        <begin position="539"/>
        <end position="551"/>
    </location>
</feature>
<evidence type="ECO:0000256" key="8">
    <source>
        <dbReference type="ARBA" id="ARBA00023155"/>
    </source>
</evidence>
<dbReference type="Pfam" id="PF00046">
    <property type="entry name" value="Homeodomain"/>
    <property type="match status" value="2"/>
</dbReference>